<name>A0AAE0NCL6_9PEZI</name>
<dbReference type="GO" id="GO:0016036">
    <property type="term" value="P:cellular response to phosphate starvation"/>
    <property type="evidence" value="ECO:0007669"/>
    <property type="project" value="TreeGrafter"/>
</dbReference>
<reference evidence="8" key="2">
    <citation type="submission" date="2023-06" db="EMBL/GenBank/DDBJ databases">
        <authorList>
            <consortium name="Lawrence Berkeley National Laboratory"/>
            <person name="Haridas S."/>
            <person name="Hensen N."/>
            <person name="Bonometti L."/>
            <person name="Westerberg I."/>
            <person name="Brannstrom I.O."/>
            <person name="Guillou S."/>
            <person name="Cros-Aarteil S."/>
            <person name="Calhoun S."/>
            <person name="Kuo A."/>
            <person name="Mondo S."/>
            <person name="Pangilinan J."/>
            <person name="Riley R."/>
            <person name="LaButti K."/>
            <person name="Andreopoulos B."/>
            <person name="Lipzen A."/>
            <person name="Chen C."/>
            <person name="Yanf M."/>
            <person name="Daum C."/>
            <person name="Ng V."/>
            <person name="Clum A."/>
            <person name="Steindorff A."/>
            <person name="Ohm R."/>
            <person name="Martin F."/>
            <person name="Silar P."/>
            <person name="Natvig D."/>
            <person name="Lalanne C."/>
            <person name="Gautier V."/>
            <person name="Ament-velasquez S.L."/>
            <person name="Kruys A."/>
            <person name="Hutchinson M.I."/>
            <person name="Powell A.J."/>
            <person name="Barry K."/>
            <person name="Miller A.N."/>
            <person name="Grigoriev I.V."/>
            <person name="Debuchy R."/>
            <person name="Gladieux P."/>
            <person name="Thoren M.H."/>
            <person name="Johannesson H."/>
        </authorList>
    </citation>
    <scope>NUCLEOTIDE SEQUENCE</scope>
    <source>
        <strain evidence="8">CBS 232.78</strain>
    </source>
</reference>
<accession>A0AAE0NCL6</accession>
<reference evidence="8" key="1">
    <citation type="journal article" date="2023" name="Mol. Phylogenet. Evol.">
        <title>Genome-scale phylogeny and comparative genomics of the fungal order Sordariales.</title>
        <authorList>
            <person name="Hensen N."/>
            <person name="Bonometti L."/>
            <person name="Westerberg I."/>
            <person name="Brannstrom I.O."/>
            <person name="Guillou S."/>
            <person name="Cros-Aarteil S."/>
            <person name="Calhoun S."/>
            <person name="Haridas S."/>
            <person name="Kuo A."/>
            <person name="Mondo S."/>
            <person name="Pangilinan J."/>
            <person name="Riley R."/>
            <person name="LaButti K."/>
            <person name="Andreopoulos B."/>
            <person name="Lipzen A."/>
            <person name="Chen C."/>
            <person name="Yan M."/>
            <person name="Daum C."/>
            <person name="Ng V."/>
            <person name="Clum A."/>
            <person name="Steindorff A."/>
            <person name="Ohm R.A."/>
            <person name="Martin F."/>
            <person name="Silar P."/>
            <person name="Natvig D.O."/>
            <person name="Lalanne C."/>
            <person name="Gautier V."/>
            <person name="Ament-Velasquez S.L."/>
            <person name="Kruys A."/>
            <person name="Hutchinson M.I."/>
            <person name="Powell A.J."/>
            <person name="Barry K."/>
            <person name="Miller A.N."/>
            <person name="Grigoriev I.V."/>
            <person name="Debuchy R."/>
            <person name="Gladieux P."/>
            <person name="Hiltunen Thoren M."/>
            <person name="Johannesson H."/>
        </authorList>
    </citation>
    <scope>NUCLEOTIDE SEQUENCE</scope>
    <source>
        <strain evidence="8">CBS 232.78</strain>
    </source>
</reference>
<keyword evidence="4 6" id="KW-0472">Membrane</keyword>
<dbReference type="GO" id="GO:0006817">
    <property type="term" value="P:phosphate ion transport"/>
    <property type="evidence" value="ECO:0007669"/>
    <property type="project" value="TreeGrafter"/>
</dbReference>
<evidence type="ECO:0000256" key="6">
    <source>
        <dbReference type="SAM" id="Phobius"/>
    </source>
</evidence>
<feature type="transmembrane region" description="Helical" evidence="6">
    <location>
        <begin position="25"/>
        <end position="47"/>
    </location>
</feature>
<evidence type="ECO:0000313" key="9">
    <source>
        <dbReference type="Proteomes" id="UP001285441"/>
    </source>
</evidence>
<dbReference type="GO" id="GO:0005794">
    <property type="term" value="C:Golgi apparatus"/>
    <property type="evidence" value="ECO:0007669"/>
    <property type="project" value="TreeGrafter"/>
</dbReference>
<dbReference type="Proteomes" id="UP001285441">
    <property type="component" value="Unassembled WGS sequence"/>
</dbReference>
<gene>
    <name evidence="8" type="ORF">B0H63DRAFT_248546</name>
</gene>
<feature type="domain" description="EXS" evidence="7">
    <location>
        <begin position="1"/>
        <end position="108"/>
    </location>
</feature>
<keyword evidence="9" id="KW-1185">Reference proteome</keyword>
<evidence type="ECO:0000259" key="7">
    <source>
        <dbReference type="PROSITE" id="PS51380"/>
    </source>
</evidence>
<evidence type="ECO:0000313" key="8">
    <source>
        <dbReference type="EMBL" id="KAK3378480.1"/>
    </source>
</evidence>
<feature type="compositionally biased region" description="Basic and acidic residues" evidence="5">
    <location>
        <begin position="233"/>
        <end position="254"/>
    </location>
</feature>
<dbReference type="InterPro" id="IPR004342">
    <property type="entry name" value="EXS_C"/>
</dbReference>
<feature type="region of interest" description="Disordered" evidence="5">
    <location>
        <begin position="194"/>
        <end position="263"/>
    </location>
</feature>
<feature type="compositionally biased region" description="Basic and acidic residues" evidence="5">
    <location>
        <begin position="194"/>
        <end position="211"/>
    </location>
</feature>
<organism evidence="8 9">
    <name type="scientific">Podospora didyma</name>
    <dbReference type="NCBI Taxonomy" id="330526"/>
    <lineage>
        <taxon>Eukaryota</taxon>
        <taxon>Fungi</taxon>
        <taxon>Dikarya</taxon>
        <taxon>Ascomycota</taxon>
        <taxon>Pezizomycotina</taxon>
        <taxon>Sordariomycetes</taxon>
        <taxon>Sordariomycetidae</taxon>
        <taxon>Sordariales</taxon>
        <taxon>Podosporaceae</taxon>
        <taxon>Podospora</taxon>
    </lineage>
</organism>
<protein>
    <submittedName>
        <fullName evidence="8">EXS family-domain-containing protein</fullName>
    </submittedName>
</protein>
<dbReference type="PANTHER" id="PTHR10783:SF103">
    <property type="entry name" value="SOLUTE CARRIER FAMILY 53 MEMBER 1"/>
    <property type="match status" value="1"/>
</dbReference>
<sequence>MDFSLLQPHARNSFLRDITAIRPIWVYYVVMIVDPILRFSWIFYAIFTHNTQHNTIVSFLISFAEVIRRGMWTVFRVENEHCGNVAQYKASRDTPLPYRLETLVEEPGLEAAVGVPSPPQGEDAVSPLLAATSARTTGADIPGSDTIAPGSMAMPPNQADEAQPEEGSGTFRRRRADTLGRKSILRVMAEAHKQDFEKRRPTEDVKGKVLTEPEDELHSEEEDDEDEDSGSLQEERMQIREAETLLKRGTPGRDDDADDDGRE</sequence>
<comment type="caution">
    <text evidence="8">The sequence shown here is derived from an EMBL/GenBank/DDBJ whole genome shotgun (WGS) entry which is preliminary data.</text>
</comment>
<keyword evidence="3 6" id="KW-1133">Transmembrane helix</keyword>
<comment type="subcellular location">
    <subcellularLocation>
        <location evidence="1">Membrane</location>
        <topology evidence="1">Multi-pass membrane protein</topology>
    </subcellularLocation>
</comment>
<evidence type="ECO:0000256" key="5">
    <source>
        <dbReference type="SAM" id="MobiDB-lite"/>
    </source>
</evidence>
<dbReference type="AlphaFoldDB" id="A0AAE0NCL6"/>
<proteinExistence type="predicted"/>
<feature type="region of interest" description="Disordered" evidence="5">
    <location>
        <begin position="135"/>
        <end position="179"/>
    </location>
</feature>
<dbReference type="EMBL" id="JAULSW010000006">
    <property type="protein sequence ID" value="KAK3378480.1"/>
    <property type="molecule type" value="Genomic_DNA"/>
</dbReference>
<evidence type="ECO:0000256" key="3">
    <source>
        <dbReference type="ARBA" id="ARBA00022989"/>
    </source>
</evidence>
<keyword evidence="2 6" id="KW-0812">Transmembrane</keyword>
<feature type="compositionally biased region" description="Acidic residues" evidence="5">
    <location>
        <begin position="212"/>
        <end position="229"/>
    </location>
</feature>
<evidence type="ECO:0000256" key="2">
    <source>
        <dbReference type="ARBA" id="ARBA00022692"/>
    </source>
</evidence>
<dbReference type="PANTHER" id="PTHR10783">
    <property type="entry name" value="XENOTROPIC AND POLYTROPIC RETROVIRUS RECEPTOR 1-RELATED"/>
    <property type="match status" value="1"/>
</dbReference>
<evidence type="ECO:0000256" key="4">
    <source>
        <dbReference type="ARBA" id="ARBA00023136"/>
    </source>
</evidence>
<dbReference type="PROSITE" id="PS51380">
    <property type="entry name" value="EXS"/>
    <property type="match status" value="1"/>
</dbReference>
<dbReference type="GO" id="GO:0000822">
    <property type="term" value="F:inositol hexakisphosphate binding"/>
    <property type="evidence" value="ECO:0007669"/>
    <property type="project" value="TreeGrafter"/>
</dbReference>
<dbReference type="Pfam" id="PF03124">
    <property type="entry name" value="EXS"/>
    <property type="match status" value="1"/>
</dbReference>
<dbReference type="GO" id="GO:0005886">
    <property type="term" value="C:plasma membrane"/>
    <property type="evidence" value="ECO:0007669"/>
    <property type="project" value="TreeGrafter"/>
</dbReference>
<evidence type="ECO:0000256" key="1">
    <source>
        <dbReference type="ARBA" id="ARBA00004141"/>
    </source>
</evidence>